<feature type="domain" description="TFIIS N-terminal" evidence="2">
    <location>
        <begin position="42"/>
        <end position="75"/>
    </location>
</feature>
<evidence type="ECO:0000313" key="3">
    <source>
        <dbReference type="EMBL" id="GMT31622.1"/>
    </source>
</evidence>
<feature type="compositionally biased region" description="Basic and acidic residues" evidence="1">
    <location>
        <begin position="104"/>
        <end position="114"/>
    </location>
</feature>
<dbReference type="InterPro" id="IPR035441">
    <property type="entry name" value="TFIIS/LEDGF_dom_sf"/>
</dbReference>
<gene>
    <name evidence="3" type="ORF">PFISCL1PPCAC_22919</name>
</gene>
<dbReference type="Proteomes" id="UP001432322">
    <property type="component" value="Unassembled WGS sequence"/>
</dbReference>
<feature type="compositionally biased region" description="Low complexity" evidence="1">
    <location>
        <begin position="93"/>
        <end position="102"/>
    </location>
</feature>
<dbReference type="Gene3D" id="1.20.930.10">
    <property type="entry name" value="Conserved domain common to transcription factors TFIIS, elongin A, CRSP70"/>
    <property type="match status" value="1"/>
</dbReference>
<keyword evidence="4" id="KW-1185">Reference proteome</keyword>
<accession>A0AAV5WKS0</accession>
<feature type="region of interest" description="Disordered" evidence="1">
    <location>
        <begin position="93"/>
        <end position="206"/>
    </location>
</feature>
<feature type="compositionally biased region" description="Basic and acidic residues" evidence="1">
    <location>
        <begin position="178"/>
        <end position="206"/>
    </location>
</feature>
<protein>
    <recommendedName>
        <fullName evidence="2">TFIIS N-terminal domain-containing protein</fullName>
    </recommendedName>
</protein>
<feature type="non-terminal residue" evidence="3">
    <location>
        <position position="206"/>
    </location>
</feature>
<evidence type="ECO:0000313" key="4">
    <source>
        <dbReference type="Proteomes" id="UP001432322"/>
    </source>
</evidence>
<dbReference type="SUPFAM" id="SSF47676">
    <property type="entry name" value="Conserved domain common to transcription factors TFIIS, elongin A, CRSP70"/>
    <property type="match status" value="1"/>
</dbReference>
<comment type="caution">
    <text evidence="3">The sequence shown here is derived from an EMBL/GenBank/DDBJ whole genome shotgun (WGS) entry which is preliminary data.</text>
</comment>
<dbReference type="AlphaFoldDB" id="A0AAV5WKS0"/>
<proteinExistence type="predicted"/>
<organism evidence="3 4">
    <name type="scientific">Pristionchus fissidentatus</name>
    <dbReference type="NCBI Taxonomy" id="1538716"/>
    <lineage>
        <taxon>Eukaryota</taxon>
        <taxon>Metazoa</taxon>
        <taxon>Ecdysozoa</taxon>
        <taxon>Nematoda</taxon>
        <taxon>Chromadorea</taxon>
        <taxon>Rhabditida</taxon>
        <taxon>Rhabditina</taxon>
        <taxon>Diplogasteromorpha</taxon>
        <taxon>Diplogasteroidea</taxon>
        <taxon>Neodiplogasteridae</taxon>
        <taxon>Pristionchus</taxon>
    </lineage>
</organism>
<feature type="compositionally biased region" description="Basic and acidic residues" evidence="1">
    <location>
        <begin position="134"/>
        <end position="145"/>
    </location>
</feature>
<dbReference type="EMBL" id="BTSY01000006">
    <property type="protein sequence ID" value="GMT31622.1"/>
    <property type="molecule type" value="Genomic_DNA"/>
</dbReference>
<evidence type="ECO:0000259" key="2">
    <source>
        <dbReference type="Pfam" id="PF08711"/>
    </source>
</evidence>
<dbReference type="InterPro" id="IPR017923">
    <property type="entry name" value="TFIIS_N"/>
</dbReference>
<sequence length="206" mass="22609">TMAEAFVRYEMNRLRELLESEETINEGLECMECMGFSYHMHLLKETGLKKVVRALRSHPTHGRSAEKLVIEWKHMPELEVPTATTVATLSDAGYGSAASSSEGEPEKAAKRKSDTPVAAPSDAGYGNGASSSEGEPKKAPKRKSDTPVAAPPVKREARKAPAPVNPDPFAGMVFTKVADVKESSRIRREEERKAQKSVKEDVKEEK</sequence>
<evidence type="ECO:0000256" key="1">
    <source>
        <dbReference type="SAM" id="MobiDB-lite"/>
    </source>
</evidence>
<dbReference type="Pfam" id="PF08711">
    <property type="entry name" value="Med26"/>
    <property type="match status" value="1"/>
</dbReference>
<feature type="non-terminal residue" evidence="3">
    <location>
        <position position="1"/>
    </location>
</feature>
<name>A0AAV5WKS0_9BILA</name>
<reference evidence="3" key="1">
    <citation type="submission" date="2023-10" db="EMBL/GenBank/DDBJ databases">
        <title>Genome assembly of Pristionchus species.</title>
        <authorList>
            <person name="Yoshida K."/>
            <person name="Sommer R.J."/>
        </authorList>
    </citation>
    <scope>NUCLEOTIDE SEQUENCE</scope>
    <source>
        <strain evidence="3">RS5133</strain>
    </source>
</reference>